<organism evidence="2 3">
    <name type="scientific">Psychroserpens burtonensis</name>
    <dbReference type="NCBI Taxonomy" id="49278"/>
    <lineage>
        <taxon>Bacteria</taxon>
        <taxon>Pseudomonadati</taxon>
        <taxon>Bacteroidota</taxon>
        <taxon>Flavobacteriia</taxon>
        <taxon>Flavobacteriales</taxon>
        <taxon>Flavobacteriaceae</taxon>
        <taxon>Psychroserpens</taxon>
    </lineage>
</organism>
<protein>
    <submittedName>
        <fullName evidence="2">Uncharacterized protein</fullName>
    </submittedName>
</protein>
<gene>
    <name evidence="2" type="ORF">ES692_17485</name>
</gene>
<comment type="caution">
    <text evidence="2">The sequence shown here is derived from an EMBL/GenBank/DDBJ whole genome shotgun (WGS) entry which is preliminary data.</text>
</comment>
<keyword evidence="1" id="KW-0472">Membrane</keyword>
<sequence length="73" mass="8142">MTEKEIKKIKSQKNAAILLIIAPIIMLISYLGKPNFNEYGLNNYIICGALVVLIICGSVGLKNSLRKQKEHNI</sequence>
<dbReference type="Proteomes" id="UP000321938">
    <property type="component" value="Unassembled WGS sequence"/>
</dbReference>
<feature type="transmembrane region" description="Helical" evidence="1">
    <location>
        <begin position="43"/>
        <end position="61"/>
    </location>
</feature>
<keyword evidence="3" id="KW-1185">Reference proteome</keyword>
<dbReference type="OrthoDB" id="1453120at2"/>
<proteinExistence type="predicted"/>
<evidence type="ECO:0000313" key="2">
    <source>
        <dbReference type="EMBL" id="TXE15250.1"/>
    </source>
</evidence>
<name>A0A5C7B220_9FLAO</name>
<reference evidence="2 3" key="1">
    <citation type="submission" date="2019-08" db="EMBL/GenBank/DDBJ databases">
        <title>Genome of Psychroserpens burtonensis ACAM 167.</title>
        <authorList>
            <person name="Bowman J.P."/>
        </authorList>
    </citation>
    <scope>NUCLEOTIDE SEQUENCE [LARGE SCALE GENOMIC DNA]</scope>
    <source>
        <strain evidence="2 3">ACAM 167</strain>
    </source>
</reference>
<dbReference type="RefSeq" id="WP_147232170.1">
    <property type="nucleotide sequence ID" value="NZ_VOSB01000047.1"/>
</dbReference>
<accession>A0A5C7B220</accession>
<feature type="transmembrane region" description="Helical" evidence="1">
    <location>
        <begin position="12"/>
        <end position="31"/>
    </location>
</feature>
<dbReference type="EMBL" id="VOSB01000047">
    <property type="protein sequence ID" value="TXE15250.1"/>
    <property type="molecule type" value="Genomic_DNA"/>
</dbReference>
<keyword evidence="1" id="KW-0812">Transmembrane</keyword>
<evidence type="ECO:0000313" key="3">
    <source>
        <dbReference type="Proteomes" id="UP000321938"/>
    </source>
</evidence>
<dbReference type="AlphaFoldDB" id="A0A5C7B220"/>
<keyword evidence="1" id="KW-1133">Transmembrane helix</keyword>
<evidence type="ECO:0000256" key="1">
    <source>
        <dbReference type="SAM" id="Phobius"/>
    </source>
</evidence>